<keyword evidence="1" id="KW-0812">Transmembrane</keyword>
<feature type="transmembrane region" description="Helical" evidence="1">
    <location>
        <begin position="32"/>
        <end position="50"/>
    </location>
</feature>
<evidence type="ECO:0000313" key="4">
    <source>
        <dbReference type="Proteomes" id="UP000184031"/>
    </source>
</evidence>
<evidence type="ECO:0000313" key="5">
    <source>
        <dbReference type="Proteomes" id="UP000198940"/>
    </source>
</evidence>
<dbReference type="EMBL" id="FOKU01000010">
    <property type="protein sequence ID" value="SFC38427.1"/>
    <property type="molecule type" value="Genomic_DNA"/>
</dbReference>
<evidence type="ECO:0000313" key="3">
    <source>
        <dbReference type="EMBL" id="SHL51099.1"/>
    </source>
</evidence>
<proteinExistence type="predicted"/>
<sequence>MKNNQMVRWMILGCVLVLGFYFIWPFLGIQGYGSWLFFGLIFLICLLPMLRMGKKNKNDYEGS</sequence>
<comment type="caution">
    <text evidence="3">The sequence shown here is derived from an EMBL/GenBank/DDBJ whole genome shotgun (WGS) entry which is preliminary data.</text>
</comment>
<evidence type="ECO:0000256" key="1">
    <source>
        <dbReference type="SAM" id="Phobius"/>
    </source>
</evidence>
<keyword evidence="1" id="KW-0472">Membrane</keyword>
<dbReference type="OrthoDB" id="9943110at2"/>
<dbReference type="RefSeq" id="WP_072882292.1">
    <property type="nucleotide sequence ID" value="NZ_FOKU01000010.1"/>
</dbReference>
<organism evidence="3 4">
    <name type="scientific">Flagellimonas taeanensis</name>
    <dbReference type="NCBI Taxonomy" id="1005926"/>
    <lineage>
        <taxon>Bacteria</taxon>
        <taxon>Pseudomonadati</taxon>
        <taxon>Bacteroidota</taxon>
        <taxon>Flavobacteriia</taxon>
        <taxon>Flavobacteriales</taxon>
        <taxon>Flavobacteriaceae</taxon>
        <taxon>Flagellimonas</taxon>
    </lineage>
</organism>
<dbReference type="AlphaFoldDB" id="A0A1M7B8X7"/>
<protein>
    <submittedName>
        <fullName evidence="3">Uncharacterized protein</fullName>
    </submittedName>
</protein>
<feature type="transmembrane region" description="Helical" evidence="1">
    <location>
        <begin position="7"/>
        <end position="26"/>
    </location>
</feature>
<keyword evidence="1" id="KW-1133">Transmembrane helix</keyword>
<keyword evidence="5" id="KW-1185">Reference proteome</keyword>
<dbReference type="EMBL" id="FRAT01000011">
    <property type="protein sequence ID" value="SHL51099.1"/>
    <property type="molecule type" value="Genomic_DNA"/>
</dbReference>
<reference evidence="3 4" key="1">
    <citation type="submission" date="2016-11" db="EMBL/GenBank/DDBJ databases">
        <authorList>
            <person name="Varghese N."/>
            <person name="Submissions S."/>
        </authorList>
    </citation>
    <scope>NUCLEOTIDE SEQUENCE [LARGE SCALE GENOMIC DNA]</scope>
    <source>
        <strain evidence="3 4">CGMCC 1.12174</strain>
        <strain evidence="2 5">DSM 26351</strain>
    </source>
</reference>
<gene>
    <name evidence="2" type="ORF">SAMN04487891_11056</name>
    <name evidence="3" type="ORF">SAMN05216293_3615</name>
</gene>
<evidence type="ECO:0000313" key="2">
    <source>
        <dbReference type="EMBL" id="SFC38427.1"/>
    </source>
</evidence>
<dbReference type="STRING" id="1055723.SAMN05216293_3615"/>
<accession>A0A1M7B8X7</accession>
<name>A0A1M7B8X7_9FLAO</name>
<dbReference type="Proteomes" id="UP000184031">
    <property type="component" value="Unassembled WGS sequence"/>
</dbReference>
<dbReference type="Proteomes" id="UP000198940">
    <property type="component" value="Unassembled WGS sequence"/>
</dbReference>